<dbReference type="STRING" id="1045775.SAMN05216378_5590"/>
<dbReference type="AlphaFoldDB" id="A0A1I2GYP8"/>
<proteinExistence type="predicted"/>
<accession>A0A1I2GYP8</accession>
<dbReference type="RefSeq" id="WP_091189873.1">
    <property type="nucleotide sequence ID" value="NZ_FOMT01000006.1"/>
</dbReference>
<sequence length="70" mass="8077">MAWWNRWVAFRTEGGSRADEIDRLQAYFKSNGLKSKITLEGNALKRLHVRSKDEERAKELAAAFDAEHSL</sequence>
<name>A0A1I2GYP8_9BACL</name>
<protein>
    <submittedName>
        <fullName evidence="1">Uncharacterized protein</fullName>
    </submittedName>
</protein>
<evidence type="ECO:0000313" key="1">
    <source>
        <dbReference type="EMBL" id="SFF23074.1"/>
    </source>
</evidence>
<dbReference type="EMBL" id="FOMT01000006">
    <property type="protein sequence ID" value="SFF23074.1"/>
    <property type="molecule type" value="Genomic_DNA"/>
</dbReference>
<reference evidence="2" key="1">
    <citation type="submission" date="2016-10" db="EMBL/GenBank/DDBJ databases">
        <authorList>
            <person name="Varghese N."/>
            <person name="Submissions S."/>
        </authorList>
    </citation>
    <scope>NUCLEOTIDE SEQUENCE [LARGE SCALE GENOMIC DNA]</scope>
    <source>
        <strain evidence="2">CGMCC 1.10784</strain>
    </source>
</reference>
<organism evidence="1 2">
    <name type="scientific">Paenibacillus catalpae</name>
    <dbReference type="NCBI Taxonomy" id="1045775"/>
    <lineage>
        <taxon>Bacteria</taxon>
        <taxon>Bacillati</taxon>
        <taxon>Bacillota</taxon>
        <taxon>Bacilli</taxon>
        <taxon>Bacillales</taxon>
        <taxon>Paenibacillaceae</taxon>
        <taxon>Paenibacillus</taxon>
    </lineage>
</organism>
<evidence type="ECO:0000313" key="2">
    <source>
        <dbReference type="Proteomes" id="UP000198855"/>
    </source>
</evidence>
<gene>
    <name evidence="1" type="ORF">SAMN05216378_5590</name>
</gene>
<keyword evidence="2" id="KW-1185">Reference proteome</keyword>
<dbReference type="Proteomes" id="UP000198855">
    <property type="component" value="Unassembled WGS sequence"/>
</dbReference>
<dbReference type="OrthoDB" id="2624778at2"/>